<evidence type="ECO:0000313" key="3">
    <source>
        <dbReference type="Proteomes" id="UP001597156"/>
    </source>
</evidence>
<dbReference type="PROSITE" id="PS51186">
    <property type="entry name" value="GNAT"/>
    <property type="match status" value="1"/>
</dbReference>
<dbReference type="InterPro" id="IPR016181">
    <property type="entry name" value="Acyl_CoA_acyltransferase"/>
</dbReference>
<accession>A0ABW3PME6</accession>
<dbReference type="CDD" id="cd04301">
    <property type="entry name" value="NAT_SF"/>
    <property type="match status" value="1"/>
</dbReference>
<organism evidence="2 3">
    <name type="scientific">Lentilactobacillus raoultii</name>
    <dbReference type="NCBI Taxonomy" id="1987503"/>
    <lineage>
        <taxon>Bacteria</taxon>
        <taxon>Bacillati</taxon>
        <taxon>Bacillota</taxon>
        <taxon>Bacilli</taxon>
        <taxon>Lactobacillales</taxon>
        <taxon>Lactobacillaceae</taxon>
        <taxon>Lentilactobacillus</taxon>
    </lineage>
</organism>
<reference evidence="3" key="1">
    <citation type="journal article" date="2019" name="Int. J. Syst. Evol. Microbiol.">
        <title>The Global Catalogue of Microorganisms (GCM) 10K type strain sequencing project: providing services to taxonomists for standard genome sequencing and annotation.</title>
        <authorList>
            <consortium name="The Broad Institute Genomics Platform"/>
            <consortium name="The Broad Institute Genome Sequencing Center for Infectious Disease"/>
            <person name="Wu L."/>
            <person name="Ma J."/>
        </authorList>
    </citation>
    <scope>NUCLEOTIDE SEQUENCE [LARGE SCALE GENOMIC DNA]</scope>
    <source>
        <strain evidence="3">CCUG 71848</strain>
    </source>
</reference>
<sequence>MVKIQIAEPKDADVIYRHLLKVSNQTNNLNYSQKDVHKYLDELKISDQLHDNETAVSFIAFEDDEVIGLVQLTRKNLPRFINRGELSVSIDQDFWNQGVGNDLLAKAINWAIDEWHLRGIYLNVLSGNLRAINLYKKHGFKIVGDLPLLMTISGRDTAGKLMFKEIDN</sequence>
<dbReference type="GO" id="GO:0016746">
    <property type="term" value="F:acyltransferase activity"/>
    <property type="evidence" value="ECO:0007669"/>
    <property type="project" value="UniProtKB-KW"/>
</dbReference>
<evidence type="ECO:0000259" key="1">
    <source>
        <dbReference type="PROSITE" id="PS51186"/>
    </source>
</evidence>
<protein>
    <submittedName>
        <fullName evidence="2">GNAT family N-acetyltransferase</fullName>
        <ecNumber evidence="2">2.3.-.-</ecNumber>
    </submittedName>
</protein>
<keyword evidence="2" id="KW-0012">Acyltransferase</keyword>
<feature type="domain" description="N-acetyltransferase" evidence="1">
    <location>
        <begin position="2"/>
        <end position="167"/>
    </location>
</feature>
<dbReference type="Gene3D" id="3.40.630.30">
    <property type="match status" value="1"/>
</dbReference>
<dbReference type="EC" id="2.3.-.-" evidence="2"/>
<comment type="caution">
    <text evidence="2">The sequence shown here is derived from an EMBL/GenBank/DDBJ whole genome shotgun (WGS) entry which is preliminary data.</text>
</comment>
<keyword evidence="2" id="KW-0808">Transferase</keyword>
<evidence type="ECO:0000313" key="2">
    <source>
        <dbReference type="EMBL" id="MFD1126235.1"/>
    </source>
</evidence>
<dbReference type="PANTHER" id="PTHR43415">
    <property type="entry name" value="SPERMIDINE N(1)-ACETYLTRANSFERASE"/>
    <property type="match status" value="1"/>
</dbReference>
<dbReference type="EMBL" id="JBHTLH010000043">
    <property type="protein sequence ID" value="MFD1126235.1"/>
    <property type="molecule type" value="Genomic_DNA"/>
</dbReference>
<dbReference type="PANTHER" id="PTHR43415:SF3">
    <property type="entry name" value="GNAT-FAMILY ACETYLTRANSFERASE"/>
    <property type="match status" value="1"/>
</dbReference>
<name>A0ABW3PME6_9LACO</name>
<dbReference type="SUPFAM" id="SSF55729">
    <property type="entry name" value="Acyl-CoA N-acyltransferases (Nat)"/>
    <property type="match status" value="1"/>
</dbReference>
<dbReference type="Proteomes" id="UP001597156">
    <property type="component" value="Unassembled WGS sequence"/>
</dbReference>
<dbReference type="Pfam" id="PF00583">
    <property type="entry name" value="Acetyltransf_1"/>
    <property type="match status" value="1"/>
</dbReference>
<dbReference type="RefSeq" id="WP_121977222.1">
    <property type="nucleotide sequence ID" value="NZ_JBHTLH010000043.1"/>
</dbReference>
<proteinExistence type="predicted"/>
<gene>
    <name evidence="2" type="ORF">ACFQ22_12880</name>
</gene>
<keyword evidence="3" id="KW-1185">Reference proteome</keyword>
<dbReference type="InterPro" id="IPR000182">
    <property type="entry name" value="GNAT_dom"/>
</dbReference>